<dbReference type="Pfam" id="PF07687">
    <property type="entry name" value="M20_dimer"/>
    <property type="match status" value="1"/>
</dbReference>
<organism evidence="2">
    <name type="scientific">freshwater metagenome</name>
    <dbReference type="NCBI Taxonomy" id="449393"/>
    <lineage>
        <taxon>unclassified sequences</taxon>
        <taxon>metagenomes</taxon>
        <taxon>ecological metagenomes</taxon>
    </lineage>
</organism>
<dbReference type="NCBIfam" id="TIGR01891">
    <property type="entry name" value="amidohydrolases"/>
    <property type="match status" value="1"/>
</dbReference>
<evidence type="ECO:0000313" key="2">
    <source>
        <dbReference type="EMBL" id="CAB4607009.1"/>
    </source>
</evidence>
<dbReference type="InterPro" id="IPR017439">
    <property type="entry name" value="Amidohydrolase"/>
</dbReference>
<proteinExistence type="predicted"/>
<dbReference type="EMBL" id="CAEZUW010000015">
    <property type="protein sequence ID" value="CAB4607009.1"/>
    <property type="molecule type" value="Genomic_DNA"/>
</dbReference>
<dbReference type="GO" id="GO:0016787">
    <property type="term" value="F:hydrolase activity"/>
    <property type="evidence" value="ECO:0007669"/>
    <property type="project" value="InterPro"/>
</dbReference>
<name>A0A6J6H5B8_9ZZZZ</name>
<dbReference type="PANTHER" id="PTHR11014:SF63">
    <property type="entry name" value="METALLOPEPTIDASE, PUTATIVE (AFU_ORTHOLOGUE AFUA_6G09600)-RELATED"/>
    <property type="match status" value="1"/>
</dbReference>
<feature type="domain" description="Peptidase M20 dimerisation" evidence="1">
    <location>
        <begin position="192"/>
        <end position="285"/>
    </location>
</feature>
<gene>
    <name evidence="2" type="ORF">UFOPK1855_00181</name>
</gene>
<reference evidence="2" key="1">
    <citation type="submission" date="2020-05" db="EMBL/GenBank/DDBJ databases">
        <authorList>
            <person name="Chiriac C."/>
            <person name="Salcher M."/>
            <person name="Ghai R."/>
            <person name="Kavagutti S V."/>
        </authorList>
    </citation>
    <scope>NUCLEOTIDE SEQUENCE</scope>
</reference>
<protein>
    <submittedName>
        <fullName evidence="2">Unannotated protein</fullName>
    </submittedName>
</protein>
<dbReference type="Pfam" id="PF01546">
    <property type="entry name" value="Peptidase_M20"/>
    <property type="match status" value="1"/>
</dbReference>
<dbReference type="InterPro" id="IPR002933">
    <property type="entry name" value="Peptidase_M20"/>
</dbReference>
<dbReference type="InterPro" id="IPR011650">
    <property type="entry name" value="Peptidase_M20_dimer"/>
</dbReference>
<dbReference type="PANTHER" id="PTHR11014">
    <property type="entry name" value="PEPTIDASE M20 FAMILY MEMBER"/>
    <property type="match status" value="1"/>
</dbReference>
<evidence type="ECO:0000259" key="1">
    <source>
        <dbReference type="Pfam" id="PF07687"/>
    </source>
</evidence>
<dbReference type="AlphaFoldDB" id="A0A6J6H5B8"/>
<dbReference type="SUPFAM" id="SSF55031">
    <property type="entry name" value="Bacterial exopeptidase dimerisation domain"/>
    <property type="match status" value="1"/>
</dbReference>
<dbReference type="PIRSF" id="PIRSF005962">
    <property type="entry name" value="Pept_M20D_amidohydro"/>
    <property type="match status" value="1"/>
</dbReference>
<dbReference type="Gene3D" id="3.30.70.360">
    <property type="match status" value="1"/>
</dbReference>
<sequence length="405" mass="43457">MFYRELAEEAERYLEVVQGIRRELHQIPEFGLDLPKTRERILASIHGLGEIHLSDKLSSIVLHIKGGQPGPTVLLRADMDALAVEENTGLDYASTNGYMHACGHDLHMAIGIGAAHLLATHKADLKGDVLVWFQPGEEGHGGADVMLEENMHMITGSKPIAAYGIHVTSSWQPPRTFGGKAGALMASASDLIVTFTGRGGHGSSPWMAKDPISAMTDAMAGLQTMINKQFNVFDPVVVNIGWLKAGDDHTTNVIPEKAAFGATIRTFSPGMLDNLKKHVTAYLEGTAAAFGVTVDIDWGQYATEVVMNDPAATERVRKVVREAFGEQAWMEWPHPIAGAEDFGSVVREIPGAFIFLGAAPADSDWQNAAPNHSNRAVFDDSVVPSGCALLAGLAFDVLNEAAAKA</sequence>
<accession>A0A6J6H5B8</accession>
<dbReference type="CDD" id="cd03886">
    <property type="entry name" value="M20_Acy1"/>
    <property type="match status" value="1"/>
</dbReference>
<dbReference type="SUPFAM" id="SSF53187">
    <property type="entry name" value="Zn-dependent exopeptidases"/>
    <property type="match status" value="1"/>
</dbReference>
<dbReference type="Gene3D" id="3.40.630.10">
    <property type="entry name" value="Zn peptidases"/>
    <property type="match status" value="1"/>
</dbReference>
<dbReference type="InterPro" id="IPR036264">
    <property type="entry name" value="Bact_exopeptidase_dim_dom"/>
</dbReference>